<keyword evidence="5 13" id="KW-0698">rRNA processing</keyword>
<reference evidence="15" key="1">
    <citation type="submission" date="2022-01" db="EMBL/GenBank/DDBJ databases">
        <authorList>
            <person name="King R."/>
        </authorList>
    </citation>
    <scope>NUCLEOTIDE SEQUENCE</scope>
</reference>
<dbReference type="EC" id="2.1.1.-" evidence="13"/>
<protein>
    <recommendedName>
        <fullName evidence="3 13">Ribosomal RNA-processing protein 8</fullName>
        <ecNumber evidence="13">2.1.1.-</ecNumber>
    </recommendedName>
</protein>
<comment type="function">
    <text evidence="13">Probable methyltransferase required to silence rDNA.</text>
</comment>
<evidence type="ECO:0000256" key="10">
    <source>
        <dbReference type="ARBA" id="ARBA00023015"/>
    </source>
</evidence>
<dbReference type="PANTHER" id="PTHR12787:SF0">
    <property type="entry name" value="RIBOSOMAL RNA-PROCESSING PROTEIN 8"/>
    <property type="match status" value="1"/>
</dbReference>
<keyword evidence="11" id="KW-0804">Transcription</keyword>
<dbReference type="GO" id="GO:0005730">
    <property type="term" value="C:nucleolus"/>
    <property type="evidence" value="ECO:0007669"/>
    <property type="project" value="UniProtKB-SubCell"/>
</dbReference>
<evidence type="ECO:0000256" key="7">
    <source>
        <dbReference type="ARBA" id="ARBA00022679"/>
    </source>
</evidence>
<keyword evidence="6 13" id="KW-0489">Methyltransferase</keyword>
<dbReference type="FunFam" id="3.40.50.150:FF:000068">
    <property type="entry name" value="Ribosomal RNA-processing protein 8"/>
    <property type="match status" value="1"/>
</dbReference>
<dbReference type="GO" id="GO:0032259">
    <property type="term" value="P:methylation"/>
    <property type="evidence" value="ECO:0007669"/>
    <property type="project" value="UniProtKB-KW"/>
</dbReference>
<dbReference type="GO" id="GO:0005677">
    <property type="term" value="C:chromatin silencing complex"/>
    <property type="evidence" value="ECO:0007669"/>
    <property type="project" value="TreeGrafter"/>
</dbReference>
<evidence type="ECO:0000313" key="15">
    <source>
        <dbReference type="EMBL" id="CAG9764618.1"/>
    </source>
</evidence>
<dbReference type="FunFam" id="1.10.10.2150:FF:000001">
    <property type="entry name" value="Ribosomal RNA-processing protein 8"/>
    <property type="match status" value="1"/>
</dbReference>
<dbReference type="Proteomes" id="UP001152799">
    <property type="component" value="Chromosome 2"/>
</dbReference>
<evidence type="ECO:0000313" key="16">
    <source>
        <dbReference type="Proteomes" id="UP001152799"/>
    </source>
</evidence>
<dbReference type="GO" id="GO:0042149">
    <property type="term" value="P:cellular response to glucose starvation"/>
    <property type="evidence" value="ECO:0007669"/>
    <property type="project" value="TreeGrafter"/>
</dbReference>
<keyword evidence="7 13" id="KW-0808">Transferase</keyword>
<keyword evidence="4" id="KW-0678">Repressor</keyword>
<comment type="similarity">
    <text evidence="2 13">Belongs to the methyltransferase superfamily. RRP8 family.</text>
</comment>
<name>A0A9N9MGZ6_9CUCU</name>
<keyword evidence="12 13" id="KW-0539">Nucleus</keyword>
<evidence type="ECO:0000256" key="2">
    <source>
        <dbReference type="ARBA" id="ARBA00006301"/>
    </source>
</evidence>
<dbReference type="Gene3D" id="3.40.50.150">
    <property type="entry name" value="Vaccinia Virus protein VP39"/>
    <property type="match status" value="1"/>
</dbReference>
<evidence type="ECO:0000256" key="3">
    <source>
        <dbReference type="ARBA" id="ARBA00020203"/>
    </source>
</evidence>
<accession>A0A9N9MGZ6</accession>
<dbReference type="InterPro" id="IPR042036">
    <property type="entry name" value="RRP8_N"/>
</dbReference>
<sequence length="449" mass="51604">MALFKISGSEDWAVSEAAETLCQNFDKDNVRKKKKKKKKQKIIHKTKVMNEIKTKGTKKVKTISSSVSEKIINGKKRIKKKITQTILKKAEDETPLNSSFSEANNTTFTSKKGLKRKCSISNCKDETKNSKKTKQEIITKKEITIKPSNVNDQFQEEKGNSKKHEKKMNINEPLPNSKQEGVKKNPVLKNKQDFNSNIVKKRKDQLEKLKTLITNKGQNQQTSPRKHQPILTLRQKMMGKLKAARFRFLNEQIYSTTGQETEKIFRRDPEAFKAYHEGYKQQVRKWPLNPVDKIIKSLNKIDKNFIIADFGCGEAKLAKSLQQKVHSFDLVASNELVTACDMAHVPLEASSVNVVVFCLSLMGTNLKDYLLEANRILKIGGMVKIAEVESRFEDVHTFIKSCEQFGFKKSWMDLSYNLFYFIDLKKESNAKDKNKLPVVSLQPCLYKKR</sequence>
<evidence type="ECO:0000256" key="14">
    <source>
        <dbReference type="SAM" id="MobiDB-lite"/>
    </source>
</evidence>
<dbReference type="InterPro" id="IPR029063">
    <property type="entry name" value="SAM-dependent_MTases_sf"/>
</dbReference>
<keyword evidence="16" id="KW-1185">Reference proteome</keyword>
<evidence type="ECO:0000256" key="1">
    <source>
        <dbReference type="ARBA" id="ARBA00004604"/>
    </source>
</evidence>
<organism evidence="15 16">
    <name type="scientific">Ceutorhynchus assimilis</name>
    <name type="common">cabbage seed weevil</name>
    <dbReference type="NCBI Taxonomy" id="467358"/>
    <lineage>
        <taxon>Eukaryota</taxon>
        <taxon>Metazoa</taxon>
        <taxon>Ecdysozoa</taxon>
        <taxon>Arthropoda</taxon>
        <taxon>Hexapoda</taxon>
        <taxon>Insecta</taxon>
        <taxon>Pterygota</taxon>
        <taxon>Neoptera</taxon>
        <taxon>Endopterygota</taxon>
        <taxon>Coleoptera</taxon>
        <taxon>Polyphaga</taxon>
        <taxon>Cucujiformia</taxon>
        <taxon>Curculionidae</taxon>
        <taxon>Ceutorhynchinae</taxon>
        <taxon>Ceutorhynchus</taxon>
    </lineage>
</organism>
<evidence type="ECO:0000256" key="13">
    <source>
        <dbReference type="RuleBase" id="RU365074"/>
    </source>
</evidence>
<dbReference type="GO" id="GO:0033553">
    <property type="term" value="C:rDNA heterochromatin"/>
    <property type="evidence" value="ECO:0007669"/>
    <property type="project" value="TreeGrafter"/>
</dbReference>
<evidence type="ECO:0000256" key="9">
    <source>
        <dbReference type="ARBA" id="ARBA00022853"/>
    </source>
</evidence>
<comment type="subcellular location">
    <subcellularLocation>
        <location evidence="1 13">Nucleus</location>
        <location evidence="1 13">Nucleolus</location>
    </subcellularLocation>
</comment>
<dbReference type="GO" id="GO:0008168">
    <property type="term" value="F:methyltransferase activity"/>
    <property type="evidence" value="ECO:0007669"/>
    <property type="project" value="UniProtKB-KW"/>
</dbReference>
<dbReference type="Gene3D" id="1.10.10.2150">
    <property type="entry name" value="Ribosomal RNA-processing protein 8, N-terminal domain"/>
    <property type="match status" value="1"/>
</dbReference>
<evidence type="ECO:0000256" key="6">
    <source>
        <dbReference type="ARBA" id="ARBA00022603"/>
    </source>
</evidence>
<evidence type="ECO:0000256" key="8">
    <source>
        <dbReference type="ARBA" id="ARBA00022691"/>
    </source>
</evidence>
<dbReference type="OrthoDB" id="10258825at2759"/>
<gene>
    <name evidence="15" type="ORF">CEUTPL_LOCUS5252</name>
</gene>
<proteinExistence type="inferred from homology"/>
<dbReference type="InterPro" id="IPR007823">
    <property type="entry name" value="RRP8"/>
</dbReference>
<feature type="region of interest" description="Disordered" evidence="14">
    <location>
        <begin position="150"/>
        <end position="182"/>
    </location>
</feature>
<dbReference type="SUPFAM" id="SSF53335">
    <property type="entry name" value="S-adenosyl-L-methionine-dependent methyltransferases"/>
    <property type="match status" value="1"/>
</dbReference>
<dbReference type="Pfam" id="PF05148">
    <property type="entry name" value="Methyltransf_8"/>
    <property type="match status" value="1"/>
</dbReference>
<dbReference type="GO" id="GO:0006364">
    <property type="term" value="P:rRNA processing"/>
    <property type="evidence" value="ECO:0007669"/>
    <property type="project" value="UniProtKB-UniRule"/>
</dbReference>
<evidence type="ECO:0000256" key="11">
    <source>
        <dbReference type="ARBA" id="ARBA00023163"/>
    </source>
</evidence>
<keyword evidence="9" id="KW-0156">Chromatin regulator</keyword>
<keyword evidence="8 13" id="KW-0949">S-adenosyl-L-methionine</keyword>
<dbReference type="EMBL" id="OU892278">
    <property type="protein sequence ID" value="CAG9764618.1"/>
    <property type="molecule type" value="Genomic_DNA"/>
</dbReference>
<dbReference type="GO" id="GO:0046015">
    <property type="term" value="P:regulation of transcription by glucose"/>
    <property type="evidence" value="ECO:0007669"/>
    <property type="project" value="TreeGrafter"/>
</dbReference>
<dbReference type="GO" id="GO:0000183">
    <property type="term" value="P:rDNA heterochromatin formation"/>
    <property type="evidence" value="ECO:0007669"/>
    <property type="project" value="TreeGrafter"/>
</dbReference>
<evidence type="ECO:0000256" key="4">
    <source>
        <dbReference type="ARBA" id="ARBA00022491"/>
    </source>
</evidence>
<keyword evidence="10" id="KW-0805">Transcription regulation</keyword>
<dbReference type="PANTHER" id="PTHR12787">
    <property type="entry name" value="RIBOSOMAL RNA-PROCESSING PROTEIN 8"/>
    <property type="match status" value="1"/>
</dbReference>
<evidence type="ECO:0000256" key="5">
    <source>
        <dbReference type="ARBA" id="ARBA00022552"/>
    </source>
</evidence>
<dbReference type="AlphaFoldDB" id="A0A9N9MGZ6"/>
<evidence type="ECO:0000256" key="12">
    <source>
        <dbReference type="ARBA" id="ARBA00023242"/>
    </source>
</evidence>